<sequence length="72" mass="8372">MKKGTTNTALIQQIKEAFASVNKPHNHFGIYSARARDEYSDPTEEEQRLDRVLDRYDLTPQQMHECSTSLIF</sequence>
<gene>
    <name evidence="1" type="ORF">M23134_01641</name>
</gene>
<dbReference type="InterPro" id="IPR046560">
    <property type="entry name" value="DUF6714"/>
</dbReference>
<dbReference type="Pfam" id="PF20461">
    <property type="entry name" value="DUF6714"/>
    <property type="match status" value="1"/>
</dbReference>
<dbReference type="RefSeq" id="WP_002705781.1">
    <property type="nucleotide sequence ID" value="NZ_AAWS01000093.1"/>
</dbReference>
<proteinExistence type="predicted"/>
<dbReference type="EMBL" id="AAWS01000093">
    <property type="protein sequence ID" value="EAY23958.1"/>
    <property type="molecule type" value="Genomic_DNA"/>
</dbReference>
<evidence type="ECO:0000313" key="1">
    <source>
        <dbReference type="EMBL" id="EAY23958.1"/>
    </source>
</evidence>
<dbReference type="AlphaFoldDB" id="A2A069"/>
<evidence type="ECO:0000313" key="2">
    <source>
        <dbReference type="Proteomes" id="UP000004095"/>
    </source>
</evidence>
<protein>
    <submittedName>
        <fullName evidence="1">Uncharacterized protein</fullName>
    </submittedName>
</protein>
<name>A2A069_MICM2</name>
<organism evidence="1 2">
    <name type="scientific">Microscilla marina ATCC 23134</name>
    <dbReference type="NCBI Taxonomy" id="313606"/>
    <lineage>
        <taxon>Bacteria</taxon>
        <taxon>Pseudomonadati</taxon>
        <taxon>Bacteroidota</taxon>
        <taxon>Cytophagia</taxon>
        <taxon>Cytophagales</taxon>
        <taxon>Microscillaceae</taxon>
        <taxon>Microscilla</taxon>
    </lineage>
</organism>
<accession>A2A069</accession>
<dbReference type="Proteomes" id="UP000004095">
    <property type="component" value="Unassembled WGS sequence"/>
</dbReference>
<reference evidence="1 2" key="1">
    <citation type="submission" date="2007-01" db="EMBL/GenBank/DDBJ databases">
        <authorList>
            <person name="Haygood M."/>
            <person name="Podell S."/>
            <person name="Anderson C."/>
            <person name="Hopkinson B."/>
            <person name="Roe K."/>
            <person name="Barbeau K."/>
            <person name="Gaasterland T."/>
            <person name="Ferriera S."/>
            <person name="Johnson J."/>
            <person name="Kravitz S."/>
            <person name="Beeson K."/>
            <person name="Sutton G."/>
            <person name="Rogers Y.-H."/>
            <person name="Friedman R."/>
            <person name="Frazier M."/>
            <person name="Venter J.C."/>
        </authorList>
    </citation>
    <scope>NUCLEOTIDE SEQUENCE [LARGE SCALE GENOMIC DNA]</scope>
    <source>
        <strain evidence="1 2">ATCC 23134</strain>
    </source>
</reference>
<keyword evidence="2" id="KW-1185">Reference proteome</keyword>
<comment type="caution">
    <text evidence="1">The sequence shown here is derived from an EMBL/GenBank/DDBJ whole genome shotgun (WGS) entry which is preliminary data.</text>
</comment>